<sequence>MSLRYRIQRIEAAIPFEDVVMAWRTKREHWIESVSKASSSAKLLAARLLELLEALTPGSIAYFWPDTSAFARLCERLRPLARGVTPDPHAHLLEPIVEYVEKSTIPPPPAAEQRLMGKGKPLVLPLGDDGPQLHAGDRCFVLDIRMIWCKASVVGVRNAPVSCGTPGGVQYRVHYDGWKARATATSSARSAAPKPRTNESKPRAKQSSAKLRGRGLARASDSNADEGDAEDTPPVTRLRDRRGVPGNDAKPQSAKGATDGKEGARRQGASKDRASAPKGKPEASAKVAAGAELEDDNASSATSAANEGATPGWKGASALAAPRRTGKTKASLERVERLHRMRTRLKKTIAKKRGASGLAAAPAAGGEGAGRATASGGELPPAPAGTVVVQSGDTVAAGEAVFALDVREEWCTARVVEVWYKRGTKVLNAVKVRFSGWNSRWDEYIPLHTKKLRRLVKPSSNAMRAAAVEEKHDPASVAERAAAARGRKAAKARTQGVAAARAAPLKRKRGAADEGGSSAEASEKAVEASERAAEASGKAAEASGKEAEPSGTAAAAKASDAAAEESDSIEGLLLVRLRLRGMIRSSYGTRPVVTPPVRLGDDIIPDYPPRTRKKPVAKSASLAPTKPAAPLVEGETAHRGISLRVGDFCYGLDRRAVWCRAKVIEIEGLRVNLQYCTPVDGQLAEEWKTLRPTQVRLTPPAEMNSAATAATAAPPPACAATAAPTAATTATPSVTTVAVRIPPAAAPRVSPKLAPTFPPAAEQSLRPAAEASVREAPLPSPFGDVAALGGQLDVEDRFAMLHESERSPVPPLCSANLVEVEAQPLSPLSSVDKEEAGILIESEVPITSSRLPPHPAIPVAMPYAPPLVPMLTDLPELRLRGYLQELQLTRDLLRTMQQQPRLLLERQGYFVRLNMGMKTRQYTAAQVVESALGTLQVRGVDRDLLGKTQLTKLAYVSNAPFQSEEVSDLIFRLRKEHVLNLPVAKVLQMIEMKKRIQEDPLYKYVRHQVHGSHSSEAITAQALPVATATSVQHAVQAVHPLAGGMMRAIPALDPYLPSYGAARLRQGWTPPTMGHFQPARPHVMPVHAQALQTRENELLMPVSSAPPCASISSSEA</sequence>
<evidence type="ECO:0000313" key="2">
    <source>
        <dbReference type="EMBL" id="KAL1530598.1"/>
    </source>
</evidence>
<protein>
    <submittedName>
        <fullName evidence="2">Uncharacterized protein</fullName>
    </submittedName>
</protein>
<feature type="compositionally biased region" description="Low complexity" evidence="1">
    <location>
        <begin position="549"/>
        <end position="561"/>
    </location>
</feature>
<proteinExistence type="predicted"/>
<feature type="compositionally biased region" description="Low complexity" evidence="1">
    <location>
        <begin position="298"/>
        <end position="310"/>
    </location>
</feature>
<feature type="compositionally biased region" description="Basic and acidic residues" evidence="1">
    <location>
        <begin position="521"/>
        <end position="533"/>
    </location>
</feature>
<dbReference type="Proteomes" id="UP001515480">
    <property type="component" value="Unassembled WGS sequence"/>
</dbReference>
<feature type="compositionally biased region" description="Low complexity" evidence="1">
    <location>
        <begin position="492"/>
        <end position="503"/>
    </location>
</feature>
<feature type="region of interest" description="Disordered" evidence="1">
    <location>
        <begin position="603"/>
        <end position="627"/>
    </location>
</feature>
<feature type="region of interest" description="Disordered" evidence="1">
    <location>
        <begin position="351"/>
        <end position="379"/>
    </location>
</feature>
<evidence type="ECO:0000313" key="3">
    <source>
        <dbReference type="Proteomes" id="UP001515480"/>
    </source>
</evidence>
<comment type="caution">
    <text evidence="2">The sequence shown here is derived from an EMBL/GenBank/DDBJ whole genome shotgun (WGS) entry which is preliminary data.</text>
</comment>
<dbReference type="SUPFAM" id="SSF159042">
    <property type="entry name" value="Plus3-like"/>
    <property type="match status" value="1"/>
</dbReference>
<dbReference type="InterPro" id="IPR016197">
    <property type="entry name" value="Chromo-like_dom_sf"/>
</dbReference>
<gene>
    <name evidence="2" type="ORF">AB1Y20_001498</name>
</gene>
<dbReference type="AlphaFoldDB" id="A0AB34K7X7"/>
<keyword evidence="3" id="KW-1185">Reference proteome</keyword>
<dbReference type="InterPro" id="IPR036128">
    <property type="entry name" value="Plus3-like_sf"/>
</dbReference>
<feature type="region of interest" description="Disordered" evidence="1">
    <location>
        <begin position="183"/>
        <end position="331"/>
    </location>
</feature>
<dbReference type="SUPFAM" id="SSF54160">
    <property type="entry name" value="Chromo domain-like"/>
    <property type="match status" value="1"/>
</dbReference>
<feature type="compositionally biased region" description="Low complexity" evidence="1">
    <location>
        <begin position="355"/>
        <end position="377"/>
    </location>
</feature>
<feature type="compositionally biased region" description="Low complexity" evidence="1">
    <location>
        <begin position="183"/>
        <end position="195"/>
    </location>
</feature>
<dbReference type="Gene3D" id="3.90.70.200">
    <property type="entry name" value="Plus-3 domain"/>
    <property type="match status" value="1"/>
</dbReference>
<dbReference type="EMBL" id="JBGBPQ010000001">
    <property type="protein sequence ID" value="KAL1530598.1"/>
    <property type="molecule type" value="Genomic_DNA"/>
</dbReference>
<feature type="compositionally biased region" description="Basic and acidic residues" evidence="1">
    <location>
        <begin position="258"/>
        <end position="283"/>
    </location>
</feature>
<feature type="region of interest" description="Disordered" evidence="1">
    <location>
        <begin position="465"/>
        <end position="562"/>
    </location>
</feature>
<dbReference type="Gene3D" id="2.30.30.140">
    <property type="match status" value="1"/>
</dbReference>
<dbReference type="GO" id="GO:0003677">
    <property type="term" value="F:DNA binding"/>
    <property type="evidence" value="ECO:0007669"/>
    <property type="project" value="InterPro"/>
</dbReference>
<accession>A0AB34K7X7</accession>
<organism evidence="2 3">
    <name type="scientific">Prymnesium parvum</name>
    <name type="common">Toxic golden alga</name>
    <dbReference type="NCBI Taxonomy" id="97485"/>
    <lineage>
        <taxon>Eukaryota</taxon>
        <taxon>Haptista</taxon>
        <taxon>Haptophyta</taxon>
        <taxon>Prymnesiophyceae</taxon>
        <taxon>Prymnesiales</taxon>
        <taxon>Prymnesiaceae</taxon>
        <taxon>Prymnesium</taxon>
    </lineage>
</organism>
<dbReference type="CDD" id="cd20104">
    <property type="entry name" value="MBT_PHF20L1-like"/>
    <property type="match status" value="1"/>
</dbReference>
<reference evidence="2 3" key="1">
    <citation type="journal article" date="2024" name="Science">
        <title>Giant polyketide synthase enzymes in the biosynthesis of giant marine polyether toxins.</title>
        <authorList>
            <person name="Fallon T.R."/>
            <person name="Shende V.V."/>
            <person name="Wierzbicki I.H."/>
            <person name="Pendleton A.L."/>
            <person name="Watervoot N.F."/>
            <person name="Auber R.P."/>
            <person name="Gonzalez D.J."/>
            <person name="Wisecaver J.H."/>
            <person name="Moore B.S."/>
        </authorList>
    </citation>
    <scope>NUCLEOTIDE SEQUENCE [LARGE SCALE GENOMIC DNA]</scope>
    <source>
        <strain evidence="2 3">12B1</strain>
    </source>
</reference>
<evidence type="ECO:0000256" key="1">
    <source>
        <dbReference type="SAM" id="MobiDB-lite"/>
    </source>
</evidence>
<name>A0AB34K7X7_PRYPA</name>